<sequence>MEYTASSPEDYISQLSEERKTAIEKLRLTVKQNLPGGFEETMAYGMIAYVVPHQLYPPGYHVKPIEPLPFISIASQKNYIALYHMGIYINSELLAWFREEYPKVVPTKLDMGKSCIRFKKVSSIPYELIAELSGKVTVEEYIGCYEREIALIKKK</sequence>
<accession>A0ABN8GER0</accession>
<gene>
    <name evidence="2" type="ORF">PAECIP111892_02453</name>
</gene>
<feature type="domain" description="YdhG-like" evidence="1">
    <location>
        <begin position="19"/>
        <end position="132"/>
    </location>
</feature>
<dbReference type="SUPFAM" id="SSF159888">
    <property type="entry name" value="YdhG-like"/>
    <property type="match status" value="1"/>
</dbReference>
<evidence type="ECO:0000313" key="3">
    <source>
        <dbReference type="Proteomes" id="UP000838324"/>
    </source>
</evidence>
<dbReference type="EMBL" id="CAKMMG010000002">
    <property type="protein sequence ID" value="CAH1204484.1"/>
    <property type="molecule type" value="Genomic_DNA"/>
</dbReference>
<dbReference type="Pfam" id="PF08818">
    <property type="entry name" value="DUF1801"/>
    <property type="match status" value="1"/>
</dbReference>
<keyword evidence="3" id="KW-1185">Reference proteome</keyword>
<organism evidence="2 3">
    <name type="scientific">Paenibacillus auburnensis</name>
    <dbReference type="NCBI Taxonomy" id="2905649"/>
    <lineage>
        <taxon>Bacteria</taxon>
        <taxon>Bacillati</taxon>
        <taxon>Bacillota</taxon>
        <taxon>Bacilli</taxon>
        <taxon>Bacillales</taxon>
        <taxon>Paenibacillaceae</taxon>
        <taxon>Paenibacillus</taxon>
    </lineage>
</organism>
<protein>
    <recommendedName>
        <fullName evidence="1">YdhG-like domain-containing protein</fullName>
    </recommendedName>
</protein>
<proteinExistence type="predicted"/>
<dbReference type="InterPro" id="IPR014922">
    <property type="entry name" value="YdhG-like"/>
</dbReference>
<name>A0ABN8GER0_9BACL</name>
<evidence type="ECO:0000259" key="1">
    <source>
        <dbReference type="Pfam" id="PF08818"/>
    </source>
</evidence>
<comment type="caution">
    <text evidence="2">The sequence shown here is derived from an EMBL/GenBank/DDBJ whole genome shotgun (WGS) entry which is preliminary data.</text>
</comment>
<dbReference type="RefSeq" id="WP_236333392.1">
    <property type="nucleotide sequence ID" value="NZ_CAKMMG010000002.1"/>
</dbReference>
<dbReference type="Gene3D" id="3.90.1150.200">
    <property type="match status" value="1"/>
</dbReference>
<reference evidence="2" key="1">
    <citation type="submission" date="2022-01" db="EMBL/GenBank/DDBJ databases">
        <authorList>
            <person name="Criscuolo A."/>
        </authorList>
    </citation>
    <scope>NUCLEOTIDE SEQUENCE</scope>
    <source>
        <strain evidence="2">CIP111892</strain>
    </source>
</reference>
<dbReference type="Proteomes" id="UP000838324">
    <property type="component" value="Unassembled WGS sequence"/>
</dbReference>
<evidence type="ECO:0000313" key="2">
    <source>
        <dbReference type="EMBL" id="CAH1204484.1"/>
    </source>
</evidence>